<organism evidence="1 2">
    <name type="scientific">Holotrichia oblita</name>
    <name type="common">Chafer beetle</name>
    <dbReference type="NCBI Taxonomy" id="644536"/>
    <lineage>
        <taxon>Eukaryota</taxon>
        <taxon>Metazoa</taxon>
        <taxon>Ecdysozoa</taxon>
        <taxon>Arthropoda</taxon>
        <taxon>Hexapoda</taxon>
        <taxon>Insecta</taxon>
        <taxon>Pterygota</taxon>
        <taxon>Neoptera</taxon>
        <taxon>Endopterygota</taxon>
        <taxon>Coleoptera</taxon>
        <taxon>Polyphaga</taxon>
        <taxon>Scarabaeiformia</taxon>
        <taxon>Scarabaeidae</taxon>
        <taxon>Melolonthinae</taxon>
        <taxon>Holotrichia</taxon>
    </lineage>
</organism>
<name>A0ACB9T120_HOLOL</name>
<gene>
    <name evidence="1" type="ORF">MML48_5g00021392</name>
</gene>
<reference evidence="1" key="1">
    <citation type="submission" date="2022-04" db="EMBL/GenBank/DDBJ databases">
        <title>Chromosome-scale genome assembly of Holotrichia oblita Faldermann.</title>
        <authorList>
            <person name="Rongchong L."/>
        </authorList>
    </citation>
    <scope>NUCLEOTIDE SEQUENCE</scope>
    <source>
        <strain evidence="1">81SQS9</strain>
    </source>
</reference>
<protein>
    <submittedName>
        <fullName evidence="1">Clarin</fullName>
    </submittedName>
</protein>
<dbReference type="Proteomes" id="UP001056778">
    <property type="component" value="Chromosome 5"/>
</dbReference>
<keyword evidence="2" id="KW-1185">Reference proteome</keyword>
<evidence type="ECO:0000313" key="1">
    <source>
        <dbReference type="EMBL" id="KAI4460501.1"/>
    </source>
</evidence>
<sequence>MVKTLPQLVFATFITSGLALVISIVAFGTDQWVRAGVNIRANVDNRVNYGLFIGSYTRRTLGESEYQLTITCDFGENKCAMLCGITEVRNFYLQLLFAGGSGDGYAECSQRSSRTLTSTQPQTRADEDTMPDGFINSGVWLTTVLFLGISCMFGLVSTVLAIWNTVANPVETFLSITGLFIYNSIACGFSLTAMLLWGIHFAIVLTDSAGIYDTISLTGTSEGQASLGYSYWLVLVGLLGYIASVVILAVRQYLINKEPDTIVNIEDKNDNTIILF</sequence>
<dbReference type="EMBL" id="CM043019">
    <property type="protein sequence ID" value="KAI4460501.1"/>
    <property type="molecule type" value="Genomic_DNA"/>
</dbReference>
<accession>A0ACB9T120</accession>
<comment type="caution">
    <text evidence="1">The sequence shown here is derived from an EMBL/GenBank/DDBJ whole genome shotgun (WGS) entry which is preliminary data.</text>
</comment>
<evidence type="ECO:0000313" key="2">
    <source>
        <dbReference type="Proteomes" id="UP001056778"/>
    </source>
</evidence>
<proteinExistence type="predicted"/>